<feature type="region of interest" description="Disordered" evidence="1">
    <location>
        <begin position="103"/>
        <end position="139"/>
    </location>
</feature>
<reference evidence="2" key="1">
    <citation type="submission" date="2020-06" db="EMBL/GenBank/DDBJ databases">
        <authorList>
            <person name="Onetto C."/>
        </authorList>
    </citation>
    <scope>NUCLEOTIDE SEQUENCE</scope>
</reference>
<keyword evidence="3" id="KW-1185">Reference proteome</keyword>
<sequence>MENDHKPSAVEQLSTTEPKWIPVEDLAKYYTDRKTPGRKYPEQPQLDFETLYIDNSFDEIQESESKLGDNKEAGENQEAAKLAKESTIKSPYMTEAEIEAKANLIIQAATGSEDEEESSEEDEEKQEPQTKKSNGAKYKSCDECTWARVKCVLGRTSNKDGSKICLECEERGRRCHFSVKGQRPAKKP</sequence>
<dbReference type="GO" id="GO:0008270">
    <property type="term" value="F:zinc ion binding"/>
    <property type="evidence" value="ECO:0007669"/>
    <property type="project" value="InterPro"/>
</dbReference>
<evidence type="ECO:0008006" key="4">
    <source>
        <dbReference type="Google" id="ProtNLM"/>
    </source>
</evidence>
<accession>A0A9N8K782</accession>
<comment type="caution">
    <text evidence="2">The sequence shown here is derived from an EMBL/GenBank/DDBJ whole genome shotgun (WGS) entry which is preliminary data.</text>
</comment>
<dbReference type="SUPFAM" id="SSF57701">
    <property type="entry name" value="Zn2/Cys6 DNA-binding domain"/>
    <property type="match status" value="1"/>
</dbReference>
<dbReference type="EMBL" id="CAIJEO010000013">
    <property type="protein sequence ID" value="CAD0101036.1"/>
    <property type="molecule type" value="Genomic_DNA"/>
</dbReference>
<feature type="compositionally biased region" description="Basic and acidic residues" evidence="1">
    <location>
        <begin position="63"/>
        <end position="74"/>
    </location>
</feature>
<evidence type="ECO:0000313" key="2">
    <source>
        <dbReference type="EMBL" id="CAD0101036.1"/>
    </source>
</evidence>
<dbReference type="Proteomes" id="UP000714618">
    <property type="component" value="Unassembled WGS sequence"/>
</dbReference>
<organism evidence="2 3">
    <name type="scientific">Aureobasidium mustum</name>
    <dbReference type="NCBI Taxonomy" id="2773714"/>
    <lineage>
        <taxon>Eukaryota</taxon>
        <taxon>Fungi</taxon>
        <taxon>Dikarya</taxon>
        <taxon>Ascomycota</taxon>
        <taxon>Pezizomycotina</taxon>
        <taxon>Dothideomycetes</taxon>
        <taxon>Dothideomycetidae</taxon>
        <taxon>Dothideales</taxon>
        <taxon>Saccotheciaceae</taxon>
        <taxon>Aureobasidium</taxon>
    </lineage>
</organism>
<dbReference type="GO" id="GO:0000981">
    <property type="term" value="F:DNA-binding transcription factor activity, RNA polymerase II-specific"/>
    <property type="evidence" value="ECO:0007669"/>
    <property type="project" value="InterPro"/>
</dbReference>
<feature type="compositionally biased region" description="Acidic residues" evidence="1">
    <location>
        <begin position="112"/>
        <end position="125"/>
    </location>
</feature>
<proteinExistence type="predicted"/>
<evidence type="ECO:0000256" key="1">
    <source>
        <dbReference type="SAM" id="MobiDB-lite"/>
    </source>
</evidence>
<name>A0A9N8K782_9PEZI</name>
<dbReference type="AlphaFoldDB" id="A0A9N8K782"/>
<dbReference type="OrthoDB" id="3912037at2759"/>
<evidence type="ECO:0000313" key="3">
    <source>
        <dbReference type="Proteomes" id="UP000714618"/>
    </source>
</evidence>
<gene>
    <name evidence="2" type="ORF">AWRI4233_LOCUS9861</name>
</gene>
<protein>
    <recommendedName>
        <fullName evidence="4">Zn(2)-C6 fungal-type domain-containing protein</fullName>
    </recommendedName>
</protein>
<dbReference type="InterPro" id="IPR036864">
    <property type="entry name" value="Zn2-C6_fun-type_DNA-bd_sf"/>
</dbReference>
<feature type="region of interest" description="Disordered" evidence="1">
    <location>
        <begin position="57"/>
        <end position="86"/>
    </location>
</feature>